<evidence type="ECO:0000313" key="1">
    <source>
        <dbReference type="EMBL" id="SHJ09178.1"/>
    </source>
</evidence>
<dbReference type="RefSeq" id="WP_073316467.1">
    <property type="nucleotide sequence ID" value="NZ_FQYP01000005.1"/>
</dbReference>
<dbReference type="AlphaFoldDB" id="A0A1M6GGY5"/>
<dbReference type="STRING" id="570521.SAMN04488508_105273"/>
<protein>
    <submittedName>
        <fullName evidence="1">Uncharacterized protein</fullName>
    </submittedName>
</protein>
<accession>A0A1M6GGY5</accession>
<keyword evidence="2" id="KW-1185">Reference proteome</keyword>
<gene>
    <name evidence="1" type="ORF">SAMN04488508_105273</name>
</gene>
<dbReference type="EMBL" id="FQYP01000005">
    <property type="protein sequence ID" value="SHJ09178.1"/>
    <property type="molecule type" value="Genomic_DNA"/>
</dbReference>
<dbReference type="Proteomes" id="UP000184432">
    <property type="component" value="Unassembled WGS sequence"/>
</dbReference>
<organism evidence="1 2">
    <name type="scientific">Aquimarina spongiae</name>
    <dbReference type="NCBI Taxonomy" id="570521"/>
    <lineage>
        <taxon>Bacteria</taxon>
        <taxon>Pseudomonadati</taxon>
        <taxon>Bacteroidota</taxon>
        <taxon>Flavobacteriia</taxon>
        <taxon>Flavobacteriales</taxon>
        <taxon>Flavobacteriaceae</taxon>
        <taxon>Aquimarina</taxon>
    </lineage>
</organism>
<proteinExistence type="predicted"/>
<dbReference type="OrthoDB" id="1451875at2"/>
<reference evidence="2" key="1">
    <citation type="submission" date="2016-11" db="EMBL/GenBank/DDBJ databases">
        <authorList>
            <person name="Varghese N."/>
            <person name="Submissions S."/>
        </authorList>
    </citation>
    <scope>NUCLEOTIDE SEQUENCE [LARGE SCALE GENOMIC DNA]</scope>
    <source>
        <strain evidence="2">DSM 22623</strain>
    </source>
</reference>
<name>A0A1M6GGY5_9FLAO</name>
<evidence type="ECO:0000313" key="2">
    <source>
        <dbReference type="Proteomes" id="UP000184432"/>
    </source>
</evidence>
<sequence>MHKGVTINENVEYGIFKKYYDGYYQFIMDNGDTIVFESISRLAARKFDLKSDTFKGKYFEITYSEHIEDDDEDFVLFKIEKLELA</sequence>